<accession>A0A563VXE7</accession>
<organism evidence="1 2">
    <name type="scientific">Hyella patelloides LEGE 07179</name>
    <dbReference type="NCBI Taxonomy" id="945734"/>
    <lineage>
        <taxon>Bacteria</taxon>
        <taxon>Bacillati</taxon>
        <taxon>Cyanobacteriota</taxon>
        <taxon>Cyanophyceae</taxon>
        <taxon>Pleurocapsales</taxon>
        <taxon>Hyellaceae</taxon>
        <taxon>Hyella</taxon>
    </lineage>
</organism>
<dbReference type="Proteomes" id="UP000320055">
    <property type="component" value="Unassembled WGS sequence"/>
</dbReference>
<protein>
    <submittedName>
        <fullName evidence="1">Uncharacterized protein</fullName>
    </submittedName>
</protein>
<sequence length="64" mass="8026">MEITFRTASKDDLDVLDRTHTQNMREYVEQNYPWDNDLFKKKFIYNDYIQRISFQFETVQFVHR</sequence>
<name>A0A563VXE7_9CYAN</name>
<evidence type="ECO:0000313" key="1">
    <source>
        <dbReference type="EMBL" id="VEP16134.1"/>
    </source>
</evidence>
<dbReference type="AlphaFoldDB" id="A0A563VXE7"/>
<evidence type="ECO:0000313" key="2">
    <source>
        <dbReference type="Proteomes" id="UP000320055"/>
    </source>
</evidence>
<reference evidence="1 2" key="1">
    <citation type="submission" date="2019-01" db="EMBL/GenBank/DDBJ databases">
        <authorList>
            <person name="Brito A."/>
        </authorList>
    </citation>
    <scope>NUCLEOTIDE SEQUENCE [LARGE SCALE GENOMIC DNA]</scope>
    <source>
        <strain evidence="1">1</strain>
    </source>
</reference>
<gene>
    <name evidence="1" type="ORF">H1P_4090006</name>
</gene>
<keyword evidence="2" id="KW-1185">Reference proteome</keyword>
<proteinExistence type="predicted"/>
<dbReference type="RefSeq" id="WP_144874989.1">
    <property type="nucleotide sequence ID" value="NZ_LR214145.1"/>
</dbReference>
<dbReference type="EMBL" id="CAACVJ010000345">
    <property type="protein sequence ID" value="VEP16134.1"/>
    <property type="molecule type" value="Genomic_DNA"/>
</dbReference>